<accession>A0AAX6NBS3</accession>
<feature type="compositionally biased region" description="Basic and acidic residues" evidence="1">
    <location>
        <begin position="1"/>
        <end position="14"/>
    </location>
</feature>
<proteinExistence type="predicted"/>
<evidence type="ECO:0000313" key="2">
    <source>
        <dbReference type="EMBL" id="MDU9693363.1"/>
    </source>
</evidence>
<reference evidence="2" key="2">
    <citation type="submission" date="2022-12" db="EMBL/GenBank/DDBJ databases">
        <authorList>
            <person name="Dechsakulwatana C."/>
            <person name="Rungsihiranrut A."/>
            <person name="Muangchinda C."/>
            <person name="Ningthoujam R."/>
            <person name="Klankeo P."/>
            <person name="Pinyakong O."/>
        </authorList>
    </citation>
    <scope>NUCLEOTIDE SEQUENCE</scope>
    <source>
        <strain evidence="2">TL01-2</strain>
    </source>
</reference>
<feature type="region of interest" description="Disordered" evidence="1">
    <location>
        <begin position="1"/>
        <end position="26"/>
    </location>
</feature>
<name>A0AAX6NBS3_PRIAR</name>
<dbReference type="RefSeq" id="WP_316910591.1">
    <property type="nucleotide sequence ID" value="NZ_JAPTGD010000002.1"/>
</dbReference>
<dbReference type="EMBL" id="JAPTGD010000002">
    <property type="protein sequence ID" value="MDU9693363.1"/>
    <property type="molecule type" value="Genomic_DNA"/>
</dbReference>
<sequence>MPKKRNADGRKSDESMSNITEQQIRDSVEHTWNEDLYCKDWGNSEKTYYIYEGLLKWAKLSKSNHIFLLRLLLSLNKQKNEKEKEDQKEIIEKISRVLNNLNK</sequence>
<gene>
    <name evidence="2" type="ORF">O0Q50_19510</name>
</gene>
<reference evidence="2" key="1">
    <citation type="journal article" date="2022" name="J Environ Chem Eng">
        <title>Biodegradation of petroleum oil using a constructed nonpathogenic and heavy metal-tolerant bacterial consortium isolated from marine sponges.</title>
        <authorList>
            <person name="Dechsakulwatana C."/>
            <person name="Rungsihiranrut A."/>
            <person name="Muangchinda C."/>
            <person name="Ningthoujam R."/>
            <person name="Klankeo P."/>
            <person name="Pinyakong O."/>
        </authorList>
    </citation>
    <scope>NUCLEOTIDE SEQUENCE</scope>
    <source>
        <strain evidence="2">TL01-2</strain>
    </source>
</reference>
<evidence type="ECO:0000256" key="1">
    <source>
        <dbReference type="SAM" id="MobiDB-lite"/>
    </source>
</evidence>
<comment type="caution">
    <text evidence="2">The sequence shown here is derived from an EMBL/GenBank/DDBJ whole genome shotgun (WGS) entry which is preliminary data.</text>
</comment>
<protein>
    <submittedName>
        <fullName evidence="2">Uncharacterized protein</fullName>
    </submittedName>
</protein>
<dbReference type="Proteomes" id="UP001269400">
    <property type="component" value="Unassembled WGS sequence"/>
</dbReference>
<dbReference type="AlphaFoldDB" id="A0AAX6NBS3"/>
<evidence type="ECO:0000313" key="3">
    <source>
        <dbReference type="Proteomes" id="UP001269400"/>
    </source>
</evidence>
<organism evidence="2 3">
    <name type="scientific">Priestia aryabhattai</name>
    <name type="common">Bacillus aryabhattai</name>
    <dbReference type="NCBI Taxonomy" id="412384"/>
    <lineage>
        <taxon>Bacteria</taxon>
        <taxon>Bacillati</taxon>
        <taxon>Bacillota</taxon>
        <taxon>Bacilli</taxon>
        <taxon>Bacillales</taxon>
        <taxon>Bacillaceae</taxon>
        <taxon>Priestia</taxon>
    </lineage>
</organism>